<dbReference type="EC" id="3.1.1.-" evidence="6"/>
<evidence type="ECO:0000313" key="7">
    <source>
        <dbReference type="EMBL" id="TKJ83803.1"/>
    </source>
</evidence>
<dbReference type="GO" id="GO:0006826">
    <property type="term" value="P:iron ion transport"/>
    <property type="evidence" value="ECO:0007669"/>
    <property type="project" value="InterPro"/>
</dbReference>
<dbReference type="GO" id="GO:0005506">
    <property type="term" value="F:iron ion binding"/>
    <property type="evidence" value="ECO:0007669"/>
    <property type="project" value="InterPro"/>
</dbReference>
<dbReference type="EMBL" id="QGAC01000032">
    <property type="protein sequence ID" value="TKJ83803.1"/>
    <property type="molecule type" value="Genomic_DNA"/>
</dbReference>
<evidence type="ECO:0000313" key="9">
    <source>
        <dbReference type="Proteomes" id="UP000661012"/>
    </source>
</evidence>
<dbReference type="InterPro" id="IPR013783">
    <property type="entry name" value="Ig-like_fold"/>
</dbReference>
<dbReference type="InterPro" id="IPR050583">
    <property type="entry name" value="Mycobacterial_A85_antigen"/>
</dbReference>
<dbReference type="RefSeq" id="WP_137270095.1">
    <property type="nucleotide sequence ID" value="NZ_JACYNM010000019.1"/>
</dbReference>
<dbReference type="InterPro" id="IPR014756">
    <property type="entry name" value="Ig_E-set"/>
</dbReference>
<dbReference type="GO" id="GO:0008849">
    <property type="term" value="F:enterochelin esterase activity"/>
    <property type="evidence" value="ECO:0007669"/>
    <property type="project" value="InterPro"/>
</dbReference>
<evidence type="ECO:0000313" key="6">
    <source>
        <dbReference type="EMBL" id="MBD8105494.1"/>
    </source>
</evidence>
<gene>
    <name evidence="6" type="primary">fes</name>
    <name evidence="7" type="ORF">EpCFBP13511_22095</name>
    <name evidence="6" type="ORF">IFT93_03545</name>
</gene>
<dbReference type="EMBL" id="JACYNN010000002">
    <property type="protein sequence ID" value="MBD8105494.1"/>
    <property type="molecule type" value="Genomic_DNA"/>
</dbReference>
<protein>
    <submittedName>
        <fullName evidence="7">Enterochelin esterase</fullName>
        <ecNumber evidence="6">3.1.1.-</ecNumber>
    </submittedName>
</protein>
<dbReference type="InterPro" id="IPR021764">
    <property type="entry name" value="Enterochelin_esterase_N"/>
</dbReference>
<keyword evidence="9" id="KW-1185">Reference proteome</keyword>
<dbReference type="Gene3D" id="2.60.40.10">
    <property type="entry name" value="Immunoglobulins"/>
    <property type="match status" value="1"/>
</dbReference>
<evidence type="ECO:0000259" key="5">
    <source>
        <dbReference type="Pfam" id="PF11806"/>
    </source>
</evidence>
<feature type="domain" description="Enterochelin esterase N-terminal" evidence="5">
    <location>
        <begin position="52"/>
        <end position="182"/>
    </location>
</feature>
<dbReference type="Pfam" id="PF11806">
    <property type="entry name" value="Enterochelin_N"/>
    <property type="match status" value="1"/>
</dbReference>
<evidence type="ECO:0000256" key="2">
    <source>
        <dbReference type="ARBA" id="ARBA00022490"/>
    </source>
</evidence>
<organism evidence="7 8">
    <name type="scientific">Erwinia persicina</name>
    <dbReference type="NCBI Taxonomy" id="55211"/>
    <lineage>
        <taxon>Bacteria</taxon>
        <taxon>Pseudomonadati</taxon>
        <taxon>Pseudomonadota</taxon>
        <taxon>Gammaproteobacteria</taxon>
        <taxon>Enterobacterales</taxon>
        <taxon>Erwiniaceae</taxon>
        <taxon>Erwinia</taxon>
    </lineage>
</organism>
<evidence type="ECO:0000256" key="3">
    <source>
        <dbReference type="ARBA" id="ARBA00022801"/>
    </source>
</evidence>
<dbReference type="GO" id="GO:0005737">
    <property type="term" value="C:cytoplasm"/>
    <property type="evidence" value="ECO:0007669"/>
    <property type="project" value="UniProtKB-SubCell"/>
</dbReference>
<dbReference type="OrthoDB" id="9775130at2"/>
<dbReference type="Pfam" id="PF00756">
    <property type="entry name" value="Esterase"/>
    <property type="match status" value="1"/>
</dbReference>
<dbReference type="NCBIfam" id="NF007758">
    <property type="entry name" value="PRK10439.1"/>
    <property type="match status" value="1"/>
</dbReference>
<evidence type="ECO:0000313" key="8">
    <source>
        <dbReference type="Proteomes" id="UP000306393"/>
    </source>
</evidence>
<proteinExistence type="inferred from homology"/>
<sequence length="452" mass="50422">MTTRHRPGPQSQPAGRAAKWLAAVDAGEDRWWQEIAAHGTPLVEAANEGCVRMTFFWRDPAGDESRSATRQVYIDINCVTDHHSPQPQSLQRLPGTDVWHWSTEIDEHWRGSYSLIPVEAARLPPAFSDDDDTRRKQQRAWWISLFPHAIADPLNPCAPHFNSRGQALSAAHMPAAPDQSLWHALDAGHPLQPEAESLHTFTWNSTLLGNQRRIWLFTTGTSPVAEDRPLVILLDGQNWVEGQPLFSALQAATGSGQLPAACWLFIDVINGDWREKELPCNAAFWRAVQEELLPLASSHATFSERGDRTVVAGQSYGGLAAMYAGLHWPERFGRILSQSGSFWWPNVRLVTHFADAQEHDMGWLTEQAINGALPDSHLKIFQEAGDREGDMAWVNQQMRKALLAAGHDINFRIFSGGHDALCWRGGLLDGLRWLLADLNSPQFMAGTGNNHD</sequence>
<comment type="similarity">
    <text evidence="4">Belongs to the Fes family.</text>
</comment>
<evidence type="ECO:0000256" key="4">
    <source>
        <dbReference type="ARBA" id="ARBA00024201"/>
    </source>
</evidence>
<dbReference type="Gene3D" id="3.40.50.1820">
    <property type="entry name" value="alpha/beta hydrolase"/>
    <property type="match status" value="1"/>
</dbReference>
<dbReference type="SUPFAM" id="SSF81296">
    <property type="entry name" value="E set domains"/>
    <property type="match status" value="1"/>
</dbReference>
<dbReference type="AlphaFoldDB" id="A0A4U3ET80"/>
<dbReference type="InterPro" id="IPR000801">
    <property type="entry name" value="Esterase-like"/>
</dbReference>
<dbReference type="Proteomes" id="UP000306393">
    <property type="component" value="Unassembled WGS sequence"/>
</dbReference>
<evidence type="ECO:0000256" key="1">
    <source>
        <dbReference type="ARBA" id="ARBA00004496"/>
    </source>
</evidence>
<comment type="caution">
    <text evidence="7">The sequence shown here is derived from an EMBL/GenBank/DDBJ whole genome shotgun (WGS) entry which is preliminary data.</text>
</comment>
<reference evidence="7 8" key="1">
    <citation type="journal article" date="2019" name="Sci. Rep.">
        <title>Differences in resource use lead to coexistence of seed-transmitted microbial populations.</title>
        <authorList>
            <person name="Torres-Cortes G."/>
            <person name="Garcia B.J."/>
            <person name="Compant S."/>
            <person name="Rezki S."/>
            <person name="Jones P."/>
            <person name="Preveaux A."/>
            <person name="Briand M."/>
            <person name="Roulet A."/>
            <person name="Bouchez O."/>
            <person name="Jacobson D."/>
            <person name="Barret M."/>
        </authorList>
    </citation>
    <scope>NUCLEOTIDE SEQUENCE [LARGE SCALE GENOMIC DNA]</scope>
    <source>
        <strain evidence="7 8">CFBP13511</strain>
    </source>
</reference>
<keyword evidence="3 6" id="KW-0378">Hydrolase</keyword>
<dbReference type="PANTHER" id="PTHR48098:SF3">
    <property type="entry name" value="IRON(III) ENTEROBACTIN ESTERASE"/>
    <property type="match status" value="1"/>
</dbReference>
<dbReference type="STRING" id="1219360.GCA_001571305_00257"/>
<reference evidence="6 9" key="2">
    <citation type="journal article" date="2020" name="FEMS Microbiol. Ecol.">
        <title>Temporal dynamics of bacterial communities during seed development and maturation.</title>
        <authorList>
            <person name="Chesneau G."/>
            <person name="Torres-Cortes G."/>
            <person name="Briand M."/>
            <person name="Darrasse A."/>
            <person name="Preveaux A."/>
            <person name="Marais C."/>
            <person name="Jacques M.A."/>
            <person name="Shade A."/>
            <person name="Barret M."/>
        </authorList>
    </citation>
    <scope>NUCLEOTIDE SEQUENCE [LARGE SCALE GENOMIC DNA]</scope>
    <source>
        <strain evidence="6 9">CFBP13732</strain>
    </source>
</reference>
<dbReference type="Proteomes" id="UP000661012">
    <property type="component" value="Unassembled WGS sequence"/>
</dbReference>
<dbReference type="PANTHER" id="PTHR48098">
    <property type="entry name" value="ENTEROCHELIN ESTERASE-RELATED"/>
    <property type="match status" value="1"/>
</dbReference>
<accession>A0A4U3ET80</accession>
<dbReference type="SUPFAM" id="SSF53474">
    <property type="entry name" value="alpha/beta-Hydrolases"/>
    <property type="match status" value="1"/>
</dbReference>
<name>A0A4U3ET80_9GAMM</name>
<keyword evidence="2" id="KW-0963">Cytoplasm</keyword>
<comment type="subcellular location">
    <subcellularLocation>
        <location evidence="1">Cytoplasm</location>
    </subcellularLocation>
</comment>
<dbReference type="InterPro" id="IPR029058">
    <property type="entry name" value="AB_hydrolase_fold"/>
</dbReference>